<comment type="caution">
    <text evidence="13">The sequence shown here is derived from an EMBL/GenBank/DDBJ whole genome shotgun (WGS) entry which is preliminary data.</text>
</comment>
<evidence type="ECO:0000256" key="10">
    <source>
        <dbReference type="PROSITE-ProRule" id="PRU10141"/>
    </source>
</evidence>
<keyword evidence="3 11" id="KW-0723">Serine/threonine-protein kinase</keyword>
<evidence type="ECO:0000313" key="13">
    <source>
        <dbReference type="EMBL" id="KAF0928052.1"/>
    </source>
</evidence>
<evidence type="ECO:0000256" key="6">
    <source>
        <dbReference type="ARBA" id="ARBA00022777"/>
    </source>
</evidence>
<comment type="function">
    <text evidence="9">CIPK serine-threonine protein kinases interact with CBL proteins. Binding of a CBL protein to the regulatory NAF domain of CIPK protein lead to the activation of the kinase in a calcium-dependent manner.</text>
</comment>
<evidence type="ECO:0000256" key="7">
    <source>
        <dbReference type="ARBA" id="ARBA00022840"/>
    </source>
</evidence>
<dbReference type="OrthoDB" id="541276at2759"/>
<evidence type="ECO:0000256" key="9">
    <source>
        <dbReference type="ARBA" id="ARBA00058225"/>
    </source>
</evidence>
<dbReference type="InterPro" id="IPR017441">
    <property type="entry name" value="Protein_kinase_ATP_BS"/>
</dbReference>
<keyword evidence="5 10" id="KW-0547">Nucleotide-binding</keyword>
<feature type="binding site" evidence="10">
    <location>
        <position position="56"/>
    </location>
    <ligand>
        <name>ATP</name>
        <dbReference type="ChEBI" id="CHEBI:30616"/>
    </ligand>
</feature>
<dbReference type="AlphaFoldDB" id="A0A6G1EU04"/>
<dbReference type="Gene3D" id="3.30.200.20">
    <property type="entry name" value="Phosphorylase Kinase, domain 1"/>
    <property type="match status" value="1"/>
</dbReference>
<feature type="domain" description="Protein kinase" evidence="12">
    <location>
        <begin position="23"/>
        <end position="290"/>
    </location>
</feature>
<keyword evidence="6" id="KW-0418">Kinase</keyword>
<keyword evidence="8" id="KW-0464">Manganese</keyword>
<proteinExistence type="inferred from homology"/>
<sequence length="317" mass="34741">MPPGNSPAITAANTYSKVLQGRYELGHVLGCGASSKVYHARDTHTGAHVTVKAIRKPQHSCCLPEAAEREIAALHHVREHPCCIYLQAWPHDALDVADHNGWSDKHGSMANASVLLSSILPPECAIRTSSVESGSWDGTIQLASTVAHAHSLGVFHHDVKPDNLLLDDRGDLKLIEFGLSAFANQHLGVDGLATMHCGSLAYVTPEILLKRRYDTGKAEWSCGVVLFVLTAGYLPFNDGNLMAMYRKICSGKFRCPKWCSPELRSLIGRMLDPEPDNCIKIGEIFDHPWFQQDGKSSFGIIQAASSHPNWEAVKWEA</sequence>
<comment type="cofactor">
    <cofactor evidence="1">
        <name>Mn(2+)</name>
        <dbReference type="ChEBI" id="CHEBI:29035"/>
    </cofactor>
</comment>
<dbReference type="Gene3D" id="1.10.510.10">
    <property type="entry name" value="Transferase(Phosphotransferase) domain 1"/>
    <property type="match status" value="1"/>
</dbReference>
<evidence type="ECO:0000256" key="11">
    <source>
        <dbReference type="RuleBase" id="RU000304"/>
    </source>
</evidence>
<dbReference type="EMBL" id="SPHZ02000003">
    <property type="protein sequence ID" value="KAF0928052.1"/>
    <property type="molecule type" value="Genomic_DNA"/>
</dbReference>
<dbReference type="SMART" id="SM00220">
    <property type="entry name" value="S_TKc"/>
    <property type="match status" value="1"/>
</dbReference>
<comment type="similarity">
    <text evidence="2">Belongs to the protein kinase superfamily. CAMK Ser/Thr protein kinase family. SNF1 subfamily.</text>
</comment>
<dbReference type="PROSITE" id="PS00107">
    <property type="entry name" value="PROTEIN_KINASE_ATP"/>
    <property type="match status" value="1"/>
</dbReference>
<protein>
    <recommendedName>
        <fullName evidence="12">Protein kinase domain-containing protein</fullName>
    </recommendedName>
</protein>
<dbReference type="GO" id="GO:0007165">
    <property type="term" value="P:signal transduction"/>
    <property type="evidence" value="ECO:0007669"/>
    <property type="project" value="TreeGrafter"/>
</dbReference>
<dbReference type="GO" id="GO:0005524">
    <property type="term" value="F:ATP binding"/>
    <property type="evidence" value="ECO:0007669"/>
    <property type="project" value="UniProtKB-UniRule"/>
</dbReference>
<dbReference type="PANTHER" id="PTHR43895:SF127">
    <property type="entry name" value="CBL-INTERACTING PROTEIN KINASE 22"/>
    <property type="match status" value="1"/>
</dbReference>
<evidence type="ECO:0000256" key="3">
    <source>
        <dbReference type="ARBA" id="ARBA00022527"/>
    </source>
</evidence>
<keyword evidence="14" id="KW-1185">Reference proteome</keyword>
<dbReference type="FunFam" id="1.10.510.10:FF:000571">
    <property type="entry name" value="Maternal embryonic leucine zipper kinase"/>
    <property type="match status" value="1"/>
</dbReference>
<dbReference type="InterPro" id="IPR000719">
    <property type="entry name" value="Prot_kinase_dom"/>
</dbReference>
<dbReference type="GO" id="GO:0004674">
    <property type="term" value="F:protein serine/threonine kinase activity"/>
    <property type="evidence" value="ECO:0007669"/>
    <property type="project" value="UniProtKB-KW"/>
</dbReference>
<evidence type="ECO:0000256" key="5">
    <source>
        <dbReference type="ARBA" id="ARBA00022741"/>
    </source>
</evidence>
<reference evidence="13 14" key="1">
    <citation type="submission" date="2019-11" db="EMBL/GenBank/DDBJ databases">
        <title>Whole genome sequence of Oryza granulata.</title>
        <authorList>
            <person name="Li W."/>
        </authorList>
    </citation>
    <scope>NUCLEOTIDE SEQUENCE [LARGE SCALE GENOMIC DNA]</scope>
    <source>
        <strain evidence="14">cv. Menghai</strain>
        <tissue evidence="13">Leaf</tissue>
    </source>
</reference>
<keyword evidence="7 10" id="KW-0067">ATP-binding</keyword>
<evidence type="ECO:0000259" key="12">
    <source>
        <dbReference type="PROSITE" id="PS50011"/>
    </source>
</evidence>
<dbReference type="PANTHER" id="PTHR43895">
    <property type="entry name" value="CALCIUM/CALMODULIN-DEPENDENT PROTEIN KINASE KINASE-RELATED"/>
    <property type="match status" value="1"/>
</dbReference>
<dbReference type="Proteomes" id="UP000479710">
    <property type="component" value="Unassembled WGS sequence"/>
</dbReference>
<evidence type="ECO:0000256" key="8">
    <source>
        <dbReference type="ARBA" id="ARBA00023211"/>
    </source>
</evidence>
<dbReference type="PROSITE" id="PS00108">
    <property type="entry name" value="PROTEIN_KINASE_ST"/>
    <property type="match status" value="1"/>
</dbReference>
<accession>A0A6G1EU04</accession>
<gene>
    <name evidence="13" type="ORF">E2562_037480</name>
</gene>
<dbReference type="Pfam" id="PF00069">
    <property type="entry name" value="Pkinase"/>
    <property type="match status" value="1"/>
</dbReference>
<organism evidence="13 14">
    <name type="scientific">Oryza meyeriana var. granulata</name>
    <dbReference type="NCBI Taxonomy" id="110450"/>
    <lineage>
        <taxon>Eukaryota</taxon>
        <taxon>Viridiplantae</taxon>
        <taxon>Streptophyta</taxon>
        <taxon>Embryophyta</taxon>
        <taxon>Tracheophyta</taxon>
        <taxon>Spermatophyta</taxon>
        <taxon>Magnoliopsida</taxon>
        <taxon>Liliopsida</taxon>
        <taxon>Poales</taxon>
        <taxon>Poaceae</taxon>
        <taxon>BOP clade</taxon>
        <taxon>Oryzoideae</taxon>
        <taxon>Oryzeae</taxon>
        <taxon>Oryzinae</taxon>
        <taxon>Oryza</taxon>
        <taxon>Oryza meyeriana</taxon>
    </lineage>
</organism>
<keyword evidence="4" id="KW-0808">Transferase</keyword>
<evidence type="ECO:0000256" key="1">
    <source>
        <dbReference type="ARBA" id="ARBA00001936"/>
    </source>
</evidence>
<dbReference type="SUPFAM" id="SSF56112">
    <property type="entry name" value="Protein kinase-like (PK-like)"/>
    <property type="match status" value="1"/>
</dbReference>
<dbReference type="InterPro" id="IPR008271">
    <property type="entry name" value="Ser/Thr_kinase_AS"/>
</dbReference>
<dbReference type="InterPro" id="IPR011009">
    <property type="entry name" value="Kinase-like_dom_sf"/>
</dbReference>
<evidence type="ECO:0000313" key="14">
    <source>
        <dbReference type="Proteomes" id="UP000479710"/>
    </source>
</evidence>
<evidence type="ECO:0000256" key="4">
    <source>
        <dbReference type="ARBA" id="ARBA00022679"/>
    </source>
</evidence>
<name>A0A6G1EU04_9ORYZ</name>
<dbReference type="PROSITE" id="PS50011">
    <property type="entry name" value="PROTEIN_KINASE_DOM"/>
    <property type="match status" value="1"/>
</dbReference>
<evidence type="ECO:0000256" key="2">
    <source>
        <dbReference type="ARBA" id="ARBA00006234"/>
    </source>
</evidence>